<name>A0A840VAD8_9PROT</name>
<dbReference type="AlphaFoldDB" id="A0A840VAD8"/>
<dbReference type="GO" id="GO:0008965">
    <property type="term" value="F:phosphoenolpyruvate-protein phosphotransferase activity"/>
    <property type="evidence" value="ECO:0007669"/>
    <property type="project" value="UniProtKB-EC"/>
</dbReference>
<dbReference type="GO" id="GO:0009401">
    <property type="term" value="P:phosphoenolpyruvate-dependent sugar phosphotransferase system"/>
    <property type="evidence" value="ECO:0007669"/>
    <property type="project" value="InterPro"/>
</dbReference>
<dbReference type="PANTHER" id="PTHR46244:SF6">
    <property type="entry name" value="PHOSPHOENOLPYRUVATE-PROTEIN PHOSPHOTRANSFERASE"/>
    <property type="match status" value="1"/>
</dbReference>
<gene>
    <name evidence="8" type="ORF">HNP71_000011</name>
</gene>
<dbReference type="SUPFAM" id="SSF52009">
    <property type="entry name" value="Phosphohistidine domain"/>
    <property type="match status" value="1"/>
</dbReference>
<dbReference type="Pfam" id="PF01590">
    <property type="entry name" value="GAF"/>
    <property type="match status" value="1"/>
</dbReference>
<keyword evidence="5" id="KW-0418">Kinase</keyword>
<dbReference type="InterPro" id="IPR036637">
    <property type="entry name" value="Phosphohistidine_dom_sf"/>
</dbReference>
<evidence type="ECO:0000256" key="4">
    <source>
        <dbReference type="ARBA" id="ARBA00022723"/>
    </source>
</evidence>
<evidence type="ECO:0000256" key="3">
    <source>
        <dbReference type="ARBA" id="ARBA00022679"/>
    </source>
</evidence>
<dbReference type="Pfam" id="PF00391">
    <property type="entry name" value="PEP-utilizers"/>
    <property type="match status" value="1"/>
</dbReference>
<dbReference type="InterPro" id="IPR015813">
    <property type="entry name" value="Pyrv/PenolPyrv_kinase-like_dom"/>
</dbReference>
<dbReference type="InterPro" id="IPR008731">
    <property type="entry name" value="PTS_EIN"/>
</dbReference>
<dbReference type="EMBL" id="JACHFJ010000001">
    <property type="protein sequence ID" value="MBB5371787.1"/>
    <property type="molecule type" value="Genomic_DNA"/>
</dbReference>
<protein>
    <submittedName>
        <fullName evidence="8">Phosphotransferase system enzyme I (PtsP)</fullName>
        <ecNumber evidence="8">2.7.3.9</ecNumber>
    </submittedName>
</protein>
<evidence type="ECO:0000259" key="7">
    <source>
        <dbReference type="SMART" id="SM00065"/>
    </source>
</evidence>
<reference evidence="8 9" key="1">
    <citation type="submission" date="2020-08" db="EMBL/GenBank/DDBJ databases">
        <title>Genomic Encyclopedia of Type Strains, Phase IV (KMG-IV): sequencing the most valuable type-strain genomes for metagenomic binning, comparative biology and taxonomic classification.</title>
        <authorList>
            <person name="Goeker M."/>
        </authorList>
    </citation>
    <scope>NUCLEOTIDE SEQUENCE [LARGE SCALE GENOMIC DNA]</scope>
    <source>
        <strain evidence="8 9">DSM 27026</strain>
    </source>
</reference>
<evidence type="ECO:0000256" key="2">
    <source>
        <dbReference type="ARBA" id="ARBA00007837"/>
    </source>
</evidence>
<dbReference type="Gene3D" id="1.10.274.10">
    <property type="entry name" value="PtsI, HPr-binding domain"/>
    <property type="match status" value="1"/>
</dbReference>
<comment type="similarity">
    <text evidence="2">Belongs to the PEP-utilizing enzyme family.</text>
</comment>
<dbReference type="InterPro" id="IPR003018">
    <property type="entry name" value="GAF"/>
</dbReference>
<keyword evidence="4" id="KW-0479">Metal-binding</keyword>
<comment type="caution">
    <text evidence="8">The sequence shown here is derived from an EMBL/GenBank/DDBJ whole genome shotgun (WGS) entry which is preliminary data.</text>
</comment>
<dbReference type="InterPro" id="IPR023151">
    <property type="entry name" value="PEP_util_CS"/>
</dbReference>
<dbReference type="PANTHER" id="PTHR46244">
    <property type="entry name" value="PHOSPHOENOLPYRUVATE-PROTEIN PHOSPHOTRANSFERASE"/>
    <property type="match status" value="1"/>
</dbReference>
<dbReference type="PRINTS" id="PR01736">
    <property type="entry name" value="PHPHTRNFRASE"/>
</dbReference>
<sequence>MPPEAETTPKRRKRKPKLGDTRHLFAALREHLASGTASLADFAKLVAEGLATDSSVIYVTRPGEQLELAATFGLNVSAVGHTRLRVGEGIIGMTAASGDIMNLADAQNHPRYAYRPELGEENMASTLAVPVKRAGRTLGVIAVMSREARVYTPLEVEALATVAMLLAEILAKAGATDVGEEGFSETLPRRYPGYVLSSGIARGKILPYGAAAPIARLLTDDPEAELKRLDKAVEEANKSLDGLIAGTLPGGGTPRDVLDAYRMVAQSSGWLTQVRDAINDGLTAETAVDKVARNLRERMRRIADPYLRERLADIEDMVGRLMVALGGMAPKPERADGYILLVRRLGPADLLDWHSRGIAGVAIEEASPSGHAAILARALGLPALQVDRGAVEIAQEDDPALLDAEGGTLILRPEPEVVQVYDRALEARTVRAAALAAYRDLPAITKDGTEFTLMLNVGLAMELDQLDKTGADGIGLYRTEIAALAAGGIPDVAGQAAEYGRVLDRANGKKVQFRTLDLGADKLLPGEASMGEENPAMGWRSLRVALDRPAILRRQLRALLLGAQGRPLSIMFPMVATVEEFRTARDLLEAEAARIRPAPERLEAGTMLEVPALLFQLPGLLAEADFISVGTNDLMQFLFAADRGTPELVDRYDTLSAPVLELLEKLVTYCQEAGVPLSVCGEAAGRPLDALAFAALGITTLSMSGNAILPVKAVLVEADLTKLRPVLRELRRAGAAGGSIREPLAAWAREHNLAI</sequence>
<dbReference type="InterPro" id="IPR008279">
    <property type="entry name" value="PEP-util_enz_mobile_dom"/>
</dbReference>
<dbReference type="Pfam" id="PF05524">
    <property type="entry name" value="PEP-utilisers_N"/>
    <property type="match status" value="1"/>
</dbReference>
<dbReference type="InterPro" id="IPR040442">
    <property type="entry name" value="Pyrv_kinase-like_dom_sf"/>
</dbReference>
<dbReference type="Gene3D" id="3.50.30.10">
    <property type="entry name" value="Phosphohistidine domain"/>
    <property type="match status" value="1"/>
</dbReference>
<organism evidence="8 9">
    <name type="scientific">Acidocella aromatica</name>
    <dbReference type="NCBI Taxonomy" id="1303579"/>
    <lineage>
        <taxon>Bacteria</taxon>
        <taxon>Pseudomonadati</taxon>
        <taxon>Pseudomonadota</taxon>
        <taxon>Alphaproteobacteria</taxon>
        <taxon>Acetobacterales</taxon>
        <taxon>Acidocellaceae</taxon>
        <taxon>Acidocella</taxon>
    </lineage>
</organism>
<proteinExistence type="inferred from homology"/>
<dbReference type="EC" id="2.7.3.9" evidence="8"/>
<dbReference type="InterPro" id="IPR050499">
    <property type="entry name" value="PEP-utilizing_PTS_enzyme"/>
</dbReference>
<evidence type="ECO:0000256" key="5">
    <source>
        <dbReference type="ARBA" id="ARBA00022777"/>
    </source>
</evidence>
<feature type="domain" description="GAF" evidence="7">
    <location>
        <begin position="34"/>
        <end position="180"/>
    </location>
</feature>
<evidence type="ECO:0000313" key="9">
    <source>
        <dbReference type="Proteomes" id="UP000553706"/>
    </source>
</evidence>
<dbReference type="Pfam" id="PF02896">
    <property type="entry name" value="PEP-utilizers_C"/>
    <property type="match status" value="1"/>
</dbReference>
<keyword evidence="6" id="KW-0460">Magnesium</keyword>
<dbReference type="SUPFAM" id="SSF55781">
    <property type="entry name" value="GAF domain-like"/>
    <property type="match status" value="1"/>
</dbReference>
<dbReference type="Gene3D" id="3.20.20.60">
    <property type="entry name" value="Phosphoenolpyruvate-binding domains"/>
    <property type="match status" value="1"/>
</dbReference>
<dbReference type="Gene3D" id="3.30.450.40">
    <property type="match status" value="1"/>
</dbReference>
<dbReference type="InterPro" id="IPR000121">
    <property type="entry name" value="PEP_util_C"/>
</dbReference>
<comment type="cofactor">
    <cofactor evidence="1">
        <name>Mg(2+)</name>
        <dbReference type="ChEBI" id="CHEBI:18420"/>
    </cofactor>
</comment>
<dbReference type="InterPro" id="IPR029016">
    <property type="entry name" value="GAF-like_dom_sf"/>
</dbReference>
<dbReference type="Proteomes" id="UP000553706">
    <property type="component" value="Unassembled WGS sequence"/>
</dbReference>
<dbReference type="SMART" id="SM00065">
    <property type="entry name" value="GAF"/>
    <property type="match status" value="1"/>
</dbReference>
<dbReference type="RefSeq" id="WP_183264820.1">
    <property type="nucleotide sequence ID" value="NZ_JACHFJ010000001.1"/>
</dbReference>
<evidence type="ECO:0000313" key="8">
    <source>
        <dbReference type="EMBL" id="MBB5371787.1"/>
    </source>
</evidence>
<dbReference type="GO" id="GO:0046872">
    <property type="term" value="F:metal ion binding"/>
    <property type="evidence" value="ECO:0007669"/>
    <property type="project" value="UniProtKB-KW"/>
</dbReference>
<dbReference type="InterPro" id="IPR036618">
    <property type="entry name" value="PtsI_HPr-bd_sf"/>
</dbReference>
<keyword evidence="9" id="KW-1185">Reference proteome</keyword>
<dbReference type="GO" id="GO:0016301">
    <property type="term" value="F:kinase activity"/>
    <property type="evidence" value="ECO:0007669"/>
    <property type="project" value="UniProtKB-KW"/>
</dbReference>
<accession>A0A840VAD8</accession>
<dbReference type="PROSITE" id="PS00742">
    <property type="entry name" value="PEP_ENZYMES_2"/>
    <property type="match status" value="1"/>
</dbReference>
<keyword evidence="3 8" id="KW-0808">Transferase</keyword>
<dbReference type="SUPFAM" id="SSF47831">
    <property type="entry name" value="Enzyme I of the PEP:sugar phosphotransferase system HPr-binding (sub)domain"/>
    <property type="match status" value="1"/>
</dbReference>
<evidence type="ECO:0000256" key="1">
    <source>
        <dbReference type="ARBA" id="ARBA00001946"/>
    </source>
</evidence>
<dbReference type="SUPFAM" id="SSF51621">
    <property type="entry name" value="Phosphoenolpyruvate/pyruvate domain"/>
    <property type="match status" value="1"/>
</dbReference>
<evidence type="ECO:0000256" key="6">
    <source>
        <dbReference type="ARBA" id="ARBA00022842"/>
    </source>
</evidence>